<keyword evidence="2" id="KW-1185">Reference proteome</keyword>
<protein>
    <submittedName>
        <fullName evidence="1">Uncharacterized protein</fullName>
    </submittedName>
</protein>
<evidence type="ECO:0000313" key="1">
    <source>
        <dbReference type="EMBL" id="KAJ8050130.1"/>
    </source>
</evidence>
<dbReference type="PANTHER" id="PTHR33053:SF24">
    <property type="entry name" value="TRANSPOSASE DOMAIN-CONTAINING PROTEIN"/>
    <property type="match status" value="1"/>
</dbReference>
<dbReference type="AlphaFoldDB" id="A0A9Q1HL86"/>
<name>A0A9Q1HL86_HOLLE</name>
<dbReference type="EMBL" id="JAIZAY010000001">
    <property type="protein sequence ID" value="KAJ8050130.1"/>
    <property type="molecule type" value="Genomic_DNA"/>
</dbReference>
<dbReference type="OrthoDB" id="10028922at2759"/>
<reference evidence="1" key="1">
    <citation type="submission" date="2021-10" db="EMBL/GenBank/DDBJ databases">
        <title>Tropical sea cucumber genome reveals ecological adaptation and Cuvierian tubules defense mechanism.</title>
        <authorList>
            <person name="Chen T."/>
        </authorList>
    </citation>
    <scope>NUCLEOTIDE SEQUENCE</scope>
    <source>
        <strain evidence="1">Nanhai2018</strain>
        <tissue evidence="1">Muscle</tissue>
    </source>
</reference>
<comment type="caution">
    <text evidence="1">The sequence shown here is derived from an EMBL/GenBank/DDBJ whole genome shotgun (WGS) entry which is preliminary data.</text>
</comment>
<proteinExistence type="predicted"/>
<organism evidence="1 2">
    <name type="scientific">Holothuria leucospilota</name>
    <name type="common">Black long sea cucumber</name>
    <name type="synonym">Mertensiothuria leucospilota</name>
    <dbReference type="NCBI Taxonomy" id="206669"/>
    <lineage>
        <taxon>Eukaryota</taxon>
        <taxon>Metazoa</taxon>
        <taxon>Echinodermata</taxon>
        <taxon>Eleutherozoa</taxon>
        <taxon>Echinozoa</taxon>
        <taxon>Holothuroidea</taxon>
        <taxon>Aspidochirotacea</taxon>
        <taxon>Aspidochirotida</taxon>
        <taxon>Holothuriidae</taxon>
        <taxon>Holothuria</taxon>
    </lineage>
</organism>
<dbReference type="Proteomes" id="UP001152320">
    <property type="component" value="Chromosome 1"/>
</dbReference>
<dbReference type="PANTHER" id="PTHR33053">
    <property type="entry name" value="PROTEIN, PUTATIVE-RELATED"/>
    <property type="match status" value="1"/>
</dbReference>
<evidence type="ECO:0000313" key="2">
    <source>
        <dbReference type="Proteomes" id="UP001152320"/>
    </source>
</evidence>
<accession>A0A9Q1HL86</accession>
<gene>
    <name evidence="1" type="ORF">HOLleu_03208</name>
</gene>
<sequence length="446" mass="51009">MSEETHHHGQIPLIQLSIGMVSIFPLDYMHLACLGVMRRLLKLWIKGPLKTRQGPQAIRGISASLLALRMNIPLEFARKPRALRDLERWKATEFRQFLLYTGPVVLRHCIPSKLYKNFMLFSIGMFIFLSPTCCKTLTQYGHDLLVRFVEQIAVLYGRDMVTYNVHCLVHLSEDVQKFGSLDKVSCFPFENFLGQLKKMVRKPASPIQQVVRRLSEQGETLQCASGQILQQPHHNGPLPSNMVVREQFSMANLSHFTVKLSEGDNCFQIGNDVALVRNIFVSNGEPYVLFQKFSIVEAFYQSPLDSTVLGIFRSKKMSQKLKVAKLNDILWKYVSIPEKKMTTLSCHYCTQSNCANFHLLHLFPFSIMPTFLIVEFPGEEDVGIISLSWTIGKDKCNWPPFKGSQRFEKAVKLNEKPDSSWSTHRIRILGRAGKRCSNMIHPAQIC</sequence>